<gene>
    <name evidence="9" type="ORF">THRCLA_22473</name>
</gene>
<dbReference type="Gene3D" id="1.10.10.10">
    <property type="entry name" value="Winged helix-like DNA-binding domain superfamily/Winged helix DNA-binding domain"/>
    <property type="match status" value="6"/>
</dbReference>
<sequence>MIAHPQHIAHWGHDGRTVCIIDPHRFAIEILPLYFNHTNFLSFVRQLNFYGFHKYKPDDGSSSHTWEFIHERFQRNAPQLLSSIRRNGHVVPQIHEDATPKEMLPVLKMQIEQLEKGSIDMNQRLAMTSKPTDAAQFILKAHALFCDAPPSIAQWAHDGTTLLIHDPHLFAHDVLPKYFKHNNFLSFVRQLNFYGFRKFKSKYATRLSWEFHHEMFQRDHPELLSQIKRKAHLDNGEKENPVDELRHEIVGMQTQFDELKQQLQQLASAVAKLTQIQQEQLRQHEQYRQEQLRLENQQSRCTMIVDMTMSPSKKRKRIEDEAGWAPLEINDKNENFSPDEMDMVEDVLDALERPTDMPPWKPAKWMCIRRRRLKKTTAPQFIQKTHKLFCAAPKHIAQWNNNGRTILVHDPYAFSREVLPMYFKHRNFLSFVRQLNFYGFHKYKKEGAQGFTWEFQHDAFVEYQPELMHTIRRNASIPASPTDVKDVVREVDSLKELKDGLKIMQKRFNQLNHQVNELTQCVDILLQEEAEESKIKQEPTVRVRNVEFSQQDLAMVEDTFALFMDAPSDIAEWSPNGKSIVIHDPFAFAKDLLPLHFRHGNFLSFVRQLNFYGFRKCKREIQGTTWEFEHEAFLRDKPELMHTIRRHPPTSPKVIMPDEEYPDELREQISVTEMNLNRLTSRLSQLTSLVSKAMKTRKHLDEDLVENKRVKRSDEDDFEPLHIGSGDDIFSAEEIEMVDDVLDILKDAPSSAMIQTYNLFTNAPKHLAEWSNDGTTILIHDSHVFARELLPKYFKHNNFLSFVRQLNFYGFHKCKRDENNGVVWEFEHESFLQHKPQLIHTIRRHNTNVQSSTEVGDNEETEVSKLRQQLGSVQSRFEQLTEQLSLLTSVVTKLVDTTNKRALEECEEEIECKRCRRDEYECNFTPVSDDPFCFDDVAMVEDVIALLSQPKLLMQYFGHCNIIDFVRQLDAFGFRKFKSEFGSYQTWEFFHPYFLRDQPHLLHRVHREEDEDYGVTGIQSEMNEISDQVAQLTVLVTELTRERRCSFAIEATTNLHAEDVALLEEVYELLELPQHQLTKFAKTQDHHLGLV</sequence>
<protein>
    <recommendedName>
        <fullName evidence="8">HSF-type DNA-binding domain-containing protein</fullName>
    </recommendedName>
</protein>
<feature type="domain" description="HSF-type DNA-binding" evidence="8">
    <location>
        <begin position="551"/>
        <end position="647"/>
    </location>
</feature>
<dbReference type="GO" id="GO:0043565">
    <property type="term" value="F:sequence-specific DNA binding"/>
    <property type="evidence" value="ECO:0007669"/>
    <property type="project" value="InterPro"/>
</dbReference>
<dbReference type="FunFam" id="1.10.10.10:FF:000027">
    <property type="entry name" value="Heat shock transcription factor 1"/>
    <property type="match status" value="2"/>
</dbReference>
<keyword evidence="10" id="KW-1185">Reference proteome</keyword>
<feature type="domain" description="HSF-type DNA-binding" evidence="8">
    <location>
        <begin position="748"/>
        <end position="845"/>
    </location>
</feature>
<dbReference type="SMART" id="SM00415">
    <property type="entry name" value="HSF"/>
    <property type="match status" value="6"/>
</dbReference>
<dbReference type="PANTHER" id="PTHR10015">
    <property type="entry name" value="HEAT SHOCK TRANSCRIPTION FACTOR"/>
    <property type="match status" value="1"/>
</dbReference>
<dbReference type="PANTHER" id="PTHR10015:SF206">
    <property type="entry name" value="HSF-TYPE DNA-BINDING DOMAIN-CONTAINING PROTEIN"/>
    <property type="match status" value="1"/>
</dbReference>
<keyword evidence="7" id="KW-0175">Coiled coil</keyword>
<dbReference type="InterPro" id="IPR036388">
    <property type="entry name" value="WH-like_DNA-bd_sf"/>
</dbReference>
<evidence type="ECO:0000313" key="10">
    <source>
        <dbReference type="Proteomes" id="UP000243217"/>
    </source>
</evidence>
<dbReference type="SUPFAM" id="SSF46785">
    <property type="entry name" value="Winged helix' DNA-binding domain"/>
    <property type="match status" value="6"/>
</dbReference>
<dbReference type="STRING" id="74557.A0A1V9Z059"/>
<feature type="domain" description="HSF-type DNA-binding" evidence="8">
    <location>
        <begin position="928"/>
        <end position="1008"/>
    </location>
</feature>
<keyword evidence="2" id="KW-0805">Transcription regulation</keyword>
<evidence type="ECO:0000256" key="6">
    <source>
        <dbReference type="RuleBase" id="RU004020"/>
    </source>
</evidence>
<proteinExistence type="inferred from homology"/>
<comment type="similarity">
    <text evidence="6">Belongs to the HSF family.</text>
</comment>
<feature type="domain" description="HSF-type DNA-binding" evidence="8">
    <location>
        <begin position="377"/>
        <end position="474"/>
    </location>
</feature>
<keyword evidence="5" id="KW-0539">Nucleus</keyword>
<keyword evidence="4" id="KW-0804">Transcription</keyword>
<dbReference type="EMBL" id="JNBS01002435">
    <property type="protein sequence ID" value="OQR91341.1"/>
    <property type="molecule type" value="Genomic_DNA"/>
</dbReference>
<evidence type="ECO:0000313" key="9">
    <source>
        <dbReference type="EMBL" id="OQR91341.1"/>
    </source>
</evidence>
<dbReference type="Proteomes" id="UP000243217">
    <property type="component" value="Unassembled WGS sequence"/>
</dbReference>
<dbReference type="GO" id="GO:0005634">
    <property type="term" value="C:nucleus"/>
    <property type="evidence" value="ECO:0007669"/>
    <property type="project" value="UniProtKB-SubCell"/>
</dbReference>
<dbReference type="InterPro" id="IPR036390">
    <property type="entry name" value="WH_DNA-bd_sf"/>
</dbReference>
<comment type="subcellular location">
    <subcellularLocation>
        <location evidence="1">Nucleus</location>
    </subcellularLocation>
</comment>
<dbReference type="InterPro" id="IPR000232">
    <property type="entry name" value="HSF_DNA-bd"/>
</dbReference>
<feature type="coiled-coil region" evidence="7">
    <location>
        <begin position="863"/>
        <end position="923"/>
    </location>
</feature>
<dbReference type="AlphaFoldDB" id="A0A1V9Z059"/>
<dbReference type="OrthoDB" id="60033at2759"/>
<evidence type="ECO:0000256" key="2">
    <source>
        <dbReference type="ARBA" id="ARBA00023015"/>
    </source>
</evidence>
<feature type="coiled-coil region" evidence="7">
    <location>
        <begin position="242"/>
        <end position="297"/>
    </location>
</feature>
<evidence type="ECO:0000256" key="7">
    <source>
        <dbReference type="SAM" id="Coils"/>
    </source>
</evidence>
<dbReference type="GO" id="GO:0003700">
    <property type="term" value="F:DNA-binding transcription factor activity"/>
    <property type="evidence" value="ECO:0007669"/>
    <property type="project" value="InterPro"/>
</dbReference>
<evidence type="ECO:0000259" key="8">
    <source>
        <dbReference type="SMART" id="SM00415"/>
    </source>
</evidence>
<comment type="caution">
    <text evidence="9">The sequence shown here is derived from an EMBL/GenBank/DDBJ whole genome shotgun (WGS) entry which is preliminary data.</text>
</comment>
<evidence type="ECO:0000256" key="4">
    <source>
        <dbReference type="ARBA" id="ARBA00023163"/>
    </source>
</evidence>
<evidence type="ECO:0000256" key="3">
    <source>
        <dbReference type="ARBA" id="ARBA00023125"/>
    </source>
</evidence>
<accession>A0A1V9Z059</accession>
<evidence type="ECO:0000256" key="1">
    <source>
        <dbReference type="ARBA" id="ARBA00004123"/>
    </source>
</evidence>
<reference evidence="9 10" key="1">
    <citation type="journal article" date="2014" name="Genome Biol. Evol.">
        <title>The secreted proteins of Achlya hypogyna and Thraustotheca clavata identify the ancestral oomycete secretome and reveal gene acquisitions by horizontal gene transfer.</title>
        <authorList>
            <person name="Misner I."/>
            <person name="Blouin N."/>
            <person name="Leonard G."/>
            <person name="Richards T.A."/>
            <person name="Lane C.E."/>
        </authorList>
    </citation>
    <scope>NUCLEOTIDE SEQUENCE [LARGE SCALE GENOMIC DNA]</scope>
    <source>
        <strain evidence="9 10">ATCC 34112</strain>
    </source>
</reference>
<dbReference type="Pfam" id="PF00447">
    <property type="entry name" value="HSF_DNA-bind"/>
    <property type="match status" value="6"/>
</dbReference>
<feature type="domain" description="HSF-type DNA-binding" evidence="8">
    <location>
        <begin position="133"/>
        <end position="230"/>
    </location>
</feature>
<keyword evidence="3" id="KW-0238">DNA-binding</keyword>
<name>A0A1V9Z059_9STRA</name>
<organism evidence="9 10">
    <name type="scientific">Thraustotheca clavata</name>
    <dbReference type="NCBI Taxonomy" id="74557"/>
    <lineage>
        <taxon>Eukaryota</taxon>
        <taxon>Sar</taxon>
        <taxon>Stramenopiles</taxon>
        <taxon>Oomycota</taxon>
        <taxon>Saprolegniomycetes</taxon>
        <taxon>Saprolegniales</taxon>
        <taxon>Achlyaceae</taxon>
        <taxon>Thraustotheca</taxon>
    </lineage>
</organism>
<feature type="domain" description="HSF-type DNA-binding" evidence="8">
    <location>
        <begin position="1"/>
        <end position="87"/>
    </location>
</feature>
<evidence type="ECO:0000256" key="5">
    <source>
        <dbReference type="ARBA" id="ARBA00023242"/>
    </source>
</evidence>
<dbReference type="PRINTS" id="PR00056">
    <property type="entry name" value="HSFDOMAIN"/>
</dbReference>